<reference evidence="2" key="1">
    <citation type="journal article" date="2023" name="IScience">
        <title>Live-bearing cockroach genome reveals convergent evolutionary mechanisms linked to viviparity in insects and beyond.</title>
        <authorList>
            <person name="Fouks B."/>
            <person name="Harrison M.C."/>
            <person name="Mikhailova A.A."/>
            <person name="Marchal E."/>
            <person name="English S."/>
            <person name="Carruthers M."/>
            <person name="Jennings E.C."/>
            <person name="Chiamaka E.L."/>
            <person name="Frigard R.A."/>
            <person name="Pippel M."/>
            <person name="Attardo G.M."/>
            <person name="Benoit J.B."/>
            <person name="Bornberg-Bauer E."/>
            <person name="Tobe S.S."/>
        </authorList>
    </citation>
    <scope>NUCLEOTIDE SEQUENCE</scope>
    <source>
        <strain evidence="2">Stay&amp;Tobe</strain>
    </source>
</reference>
<keyword evidence="1" id="KW-0472">Membrane</keyword>
<name>A0AAD8E5Q5_DIPPU</name>
<sequence length="54" mass="6286">VLSRLIPSRLVNSGDIHPSKRRAHSMLPNRGFLHIFFAVLGMTWKFGYFIFRTP</sequence>
<dbReference type="EMBL" id="JASPKZ010009345">
    <property type="protein sequence ID" value="KAJ9577811.1"/>
    <property type="molecule type" value="Genomic_DNA"/>
</dbReference>
<evidence type="ECO:0000313" key="2">
    <source>
        <dbReference type="EMBL" id="KAJ9577811.1"/>
    </source>
</evidence>
<comment type="caution">
    <text evidence="2">The sequence shown here is derived from an EMBL/GenBank/DDBJ whole genome shotgun (WGS) entry which is preliminary data.</text>
</comment>
<evidence type="ECO:0000313" key="3">
    <source>
        <dbReference type="Proteomes" id="UP001233999"/>
    </source>
</evidence>
<gene>
    <name evidence="2" type="ORF">L9F63_005630</name>
</gene>
<reference evidence="2" key="2">
    <citation type="submission" date="2023-05" db="EMBL/GenBank/DDBJ databases">
        <authorList>
            <person name="Fouks B."/>
        </authorList>
    </citation>
    <scope>NUCLEOTIDE SEQUENCE</scope>
    <source>
        <strain evidence="2">Stay&amp;Tobe</strain>
        <tissue evidence="2">Testes</tissue>
    </source>
</reference>
<keyword evidence="3" id="KW-1185">Reference proteome</keyword>
<protein>
    <submittedName>
        <fullName evidence="2">Uncharacterized protein</fullName>
    </submittedName>
</protein>
<keyword evidence="1" id="KW-1133">Transmembrane helix</keyword>
<accession>A0AAD8E5Q5</accession>
<keyword evidence="1" id="KW-0812">Transmembrane</keyword>
<organism evidence="2 3">
    <name type="scientific">Diploptera punctata</name>
    <name type="common">Pacific beetle cockroach</name>
    <dbReference type="NCBI Taxonomy" id="6984"/>
    <lineage>
        <taxon>Eukaryota</taxon>
        <taxon>Metazoa</taxon>
        <taxon>Ecdysozoa</taxon>
        <taxon>Arthropoda</taxon>
        <taxon>Hexapoda</taxon>
        <taxon>Insecta</taxon>
        <taxon>Pterygota</taxon>
        <taxon>Neoptera</taxon>
        <taxon>Polyneoptera</taxon>
        <taxon>Dictyoptera</taxon>
        <taxon>Blattodea</taxon>
        <taxon>Blaberoidea</taxon>
        <taxon>Blaberidae</taxon>
        <taxon>Diplopterinae</taxon>
        <taxon>Diploptera</taxon>
    </lineage>
</organism>
<dbReference type="AlphaFoldDB" id="A0AAD8E5Q5"/>
<feature type="transmembrane region" description="Helical" evidence="1">
    <location>
        <begin position="31"/>
        <end position="51"/>
    </location>
</feature>
<feature type="non-terminal residue" evidence="2">
    <location>
        <position position="1"/>
    </location>
</feature>
<proteinExistence type="predicted"/>
<evidence type="ECO:0000256" key="1">
    <source>
        <dbReference type="SAM" id="Phobius"/>
    </source>
</evidence>
<dbReference type="Proteomes" id="UP001233999">
    <property type="component" value="Unassembled WGS sequence"/>
</dbReference>
<feature type="non-terminal residue" evidence="2">
    <location>
        <position position="54"/>
    </location>
</feature>